<accession>E5A0Q5</accession>
<name>E5A0Q5_LEPMJ</name>
<reference evidence="4" key="1">
    <citation type="journal article" date="2011" name="Nat. Commun.">
        <title>Effector diversification within compartments of the Leptosphaeria maculans genome affected by Repeat-Induced Point mutations.</title>
        <authorList>
            <person name="Rouxel T."/>
            <person name="Grandaubert J."/>
            <person name="Hane J.K."/>
            <person name="Hoede C."/>
            <person name="van de Wouw A.P."/>
            <person name="Couloux A."/>
            <person name="Dominguez V."/>
            <person name="Anthouard V."/>
            <person name="Bally P."/>
            <person name="Bourras S."/>
            <person name="Cozijnsen A.J."/>
            <person name="Ciuffetti L.M."/>
            <person name="Degrave A."/>
            <person name="Dilmaghani A."/>
            <person name="Duret L."/>
            <person name="Fudal I."/>
            <person name="Goodwin S.B."/>
            <person name="Gout L."/>
            <person name="Glaser N."/>
            <person name="Linglin J."/>
            <person name="Kema G.H.J."/>
            <person name="Lapalu N."/>
            <person name="Lawrence C.B."/>
            <person name="May K."/>
            <person name="Meyer M."/>
            <person name="Ollivier B."/>
            <person name="Poulain J."/>
            <person name="Schoch C.L."/>
            <person name="Simon A."/>
            <person name="Spatafora J.W."/>
            <person name="Stachowiak A."/>
            <person name="Turgeon B.G."/>
            <person name="Tyler B.M."/>
            <person name="Vincent D."/>
            <person name="Weissenbach J."/>
            <person name="Amselem J."/>
            <person name="Quesneville H."/>
            <person name="Oliver R.P."/>
            <person name="Wincker P."/>
            <person name="Balesdent M.-H."/>
            <person name="Howlett B.J."/>
        </authorList>
    </citation>
    <scope>NUCLEOTIDE SEQUENCE [LARGE SCALE GENOMIC DNA]</scope>
    <source>
        <strain evidence="4">JN3 / isolate v23.1.3 / race Av1-4-5-6-7-8</strain>
    </source>
</reference>
<feature type="compositionally biased region" description="Polar residues" evidence="2">
    <location>
        <begin position="109"/>
        <end position="128"/>
    </location>
</feature>
<evidence type="ECO:0000313" key="4">
    <source>
        <dbReference type="Proteomes" id="UP000002668"/>
    </source>
</evidence>
<feature type="compositionally biased region" description="Basic and acidic residues" evidence="2">
    <location>
        <begin position="144"/>
        <end position="158"/>
    </location>
</feature>
<feature type="region of interest" description="Disordered" evidence="2">
    <location>
        <begin position="731"/>
        <end position="777"/>
    </location>
</feature>
<keyword evidence="1" id="KW-0175">Coiled coil</keyword>
<dbReference type="OrthoDB" id="3799995at2759"/>
<feature type="region of interest" description="Disordered" evidence="2">
    <location>
        <begin position="371"/>
        <end position="406"/>
    </location>
</feature>
<sequence>MNSSASSDPRPAWSARSITADQAIDGDIASDGKDQDGDSIAGSAQPVKHNEGLDGDANTEKPTSDIHVGRCALSAAQTARISVMVFSEIPRIMPKSNRGLPKQKAIESPETSPQSKQKAIESPETSPQSKHRTKRVADVVQNPRSEDVQVHVALKEESSNESESSCSSRKGNSCAASGAEEELSHRPRSNAANLGQPKRPFEPALYNDGFLNSRGERLMSHEQDLSRLSDFRQQLHNQSNQSGLYPAPHGVPCRFSNLSGYYTPRSSQNLSTLPSNTPAHDPFGPQHLSFGSHDQLRPGLDTNKQSQTMQQIRQIRQVQQQNMQNMGLSARDLRYRSRATQPPEARGGSSRLPDFQIYDDNNEMILSSFRPSHSRTCVPGSRVPSRDPSITRMHGGDSRAPCRKPSSDQLIPKAHAESKENLFTDQRSFAPSDHVARQNASRSTDCIMRLIVRCNIFDDQGNEILSILTIRRSQKFGPSFDAFCSYRGKEFGVDWAFIFRYAAPIPEDEHRIKNIVITYDMTPNDIKDNQYPEMSLEDTDSILVVAKVNNKTSETDAATYGQIDRETIRLRNGDTAIYQDKGVTGEMVQMLEQRATKMRDLAGTLDHHMRAHEQKIAHQVHIIRQLEEQLAQLTQARLHSSEYPTDDMQLPRQGYRAPPTPPFQPFLNGLPYAIGPMRGHDRRGPAVAHFQSRLGDQVKHTTRNLASAIQFPTFDNGHGGTGMPLMQLPYSTPLPQPRQLGHVKKEHDPKGNLSPAMGNAGIEKTDENQYTKREGEE</sequence>
<dbReference type="EMBL" id="FP929131">
    <property type="protein sequence ID" value="CBX97201.1"/>
    <property type="molecule type" value="Genomic_DNA"/>
</dbReference>
<protein>
    <submittedName>
        <fullName evidence="3">Predicted protein</fullName>
    </submittedName>
</protein>
<evidence type="ECO:0000313" key="3">
    <source>
        <dbReference type="EMBL" id="CBX97201.1"/>
    </source>
</evidence>
<feature type="coiled-coil region" evidence="1">
    <location>
        <begin position="609"/>
        <end position="636"/>
    </location>
</feature>
<dbReference type="VEuPathDB" id="FungiDB:LEMA_P103320.1"/>
<dbReference type="AlphaFoldDB" id="E5A0Q5"/>
<proteinExistence type="predicted"/>
<keyword evidence="4" id="KW-1185">Reference proteome</keyword>
<feature type="region of interest" description="Disordered" evidence="2">
    <location>
        <begin position="1"/>
        <end position="64"/>
    </location>
</feature>
<evidence type="ECO:0000256" key="1">
    <source>
        <dbReference type="SAM" id="Coils"/>
    </source>
</evidence>
<dbReference type="HOGENOM" id="CLU_360178_0_0_1"/>
<feature type="region of interest" description="Disordered" evidence="2">
    <location>
        <begin position="94"/>
        <end position="208"/>
    </location>
</feature>
<dbReference type="eggNOG" id="ENOG502R9QW">
    <property type="taxonomic scope" value="Eukaryota"/>
</dbReference>
<organism evidence="4">
    <name type="scientific">Leptosphaeria maculans (strain JN3 / isolate v23.1.3 / race Av1-4-5-6-7-8)</name>
    <name type="common">Blackleg fungus</name>
    <name type="synonym">Phoma lingam</name>
    <dbReference type="NCBI Taxonomy" id="985895"/>
    <lineage>
        <taxon>Eukaryota</taxon>
        <taxon>Fungi</taxon>
        <taxon>Dikarya</taxon>
        <taxon>Ascomycota</taxon>
        <taxon>Pezizomycotina</taxon>
        <taxon>Dothideomycetes</taxon>
        <taxon>Pleosporomycetidae</taxon>
        <taxon>Pleosporales</taxon>
        <taxon>Pleosporineae</taxon>
        <taxon>Leptosphaeriaceae</taxon>
        <taxon>Plenodomus</taxon>
        <taxon>Plenodomus lingam/Leptosphaeria maculans species complex</taxon>
    </lineage>
</organism>
<feature type="compositionally biased region" description="Basic and acidic residues" evidence="2">
    <location>
        <begin position="48"/>
        <end position="64"/>
    </location>
</feature>
<gene>
    <name evidence="3" type="ORF">LEMA_P103320.1</name>
</gene>
<dbReference type="Proteomes" id="UP000002668">
    <property type="component" value="Genome"/>
</dbReference>
<dbReference type="InParanoid" id="E5A0Q5"/>
<evidence type="ECO:0000256" key="2">
    <source>
        <dbReference type="SAM" id="MobiDB-lite"/>
    </source>
</evidence>
<feature type="compositionally biased region" description="Basic and acidic residues" evidence="2">
    <location>
        <begin position="763"/>
        <end position="777"/>
    </location>
</feature>